<protein>
    <submittedName>
        <fullName evidence="1">Uncharacterized protein</fullName>
    </submittedName>
</protein>
<keyword evidence="2" id="KW-1185">Reference proteome</keyword>
<reference evidence="2" key="1">
    <citation type="journal article" date="2019" name="Int. J. Syst. Evol. Microbiol.">
        <title>The Global Catalogue of Microorganisms (GCM) 10K type strain sequencing project: providing services to taxonomists for standard genome sequencing and annotation.</title>
        <authorList>
            <consortium name="The Broad Institute Genomics Platform"/>
            <consortium name="The Broad Institute Genome Sequencing Center for Infectious Disease"/>
            <person name="Wu L."/>
            <person name="Ma J."/>
        </authorList>
    </citation>
    <scope>NUCLEOTIDE SEQUENCE [LARGE SCALE GENOMIC DNA]</scope>
    <source>
        <strain evidence="2">CCUG 61948</strain>
    </source>
</reference>
<gene>
    <name evidence="1" type="ORF">ACFQZJ_18280</name>
</gene>
<evidence type="ECO:0000313" key="2">
    <source>
        <dbReference type="Proteomes" id="UP001597012"/>
    </source>
</evidence>
<organism evidence="1 2">
    <name type="scientific">Maribacter chungangensis</name>
    <dbReference type="NCBI Taxonomy" id="1069117"/>
    <lineage>
        <taxon>Bacteria</taxon>
        <taxon>Pseudomonadati</taxon>
        <taxon>Bacteroidota</taxon>
        <taxon>Flavobacteriia</taxon>
        <taxon>Flavobacteriales</taxon>
        <taxon>Flavobacteriaceae</taxon>
        <taxon>Maribacter</taxon>
    </lineage>
</organism>
<accession>A0ABW3B966</accession>
<name>A0ABW3B966_9FLAO</name>
<evidence type="ECO:0000313" key="1">
    <source>
        <dbReference type="EMBL" id="MFD0799426.1"/>
    </source>
</evidence>
<sequence>MEIFLFVISLVVFLGCDTDSRKDEAAEPQASMPGAWEQVSERISKRLPQWIFL</sequence>
<dbReference type="Proteomes" id="UP001597012">
    <property type="component" value="Unassembled WGS sequence"/>
</dbReference>
<comment type="caution">
    <text evidence="1">The sequence shown here is derived from an EMBL/GenBank/DDBJ whole genome shotgun (WGS) entry which is preliminary data.</text>
</comment>
<dbReference type="EMBL" id="JBHTHY010000024">
    <property type="protein sequence ID" value="MFD0799426.1"/>
    <property type="molecule type" value="Genomic_DNA"/>
</dbReference>
<proteinExistence type="predicted"/>
<dbReference type="RefSeq" id="WP_379936413.1">
    <property type="nucleotide sequence ID" value="NZ_JBHTHY010000024.1"/>
</dbReference>